<comment type="caution">
    <text evidence="1">The sequence shown here is derived from an EMBL/GenBank/DDBJ whole genome shotgun (WGS) entry which is preliminary data.</text>
</comment>
<sequence length="96" mass="10546">MSNFDMRLMDLKQTELKVFEGFIELREGLTEATGKLGLKDQVKCGNCGELIPDSPKCPKCGVSFGGEIFECPICKAMANSDTLKCDNCGAEFKEIE</sequence>
<proteinExistence type="predicted"/>
<dbReference type="AlphaFoldDB" id="X0UWU9"/>
<protein>
    <recommendedName>
        <fullName evidence="2">DZANK-type domain-containing protein</fullName>
    </recommendedName>
</protein>
<reference evidence="1" key="1">
    <citation type="journal article" date="2014" name="Front. Microbiol.">
        <title>High frequency of phylogenetically diverse reductive dehalogenase-homologous genes in deep subseafloor sedimentary metagenomes.</title>
        <authorList>
            <person name="Kawai M."/>
            <person name="Futagami T."/>
            <person name="Toyoda A."/>
            <person name="Takaki Y."/>
            <person name="Nishi S."/>
            <person name="Hori S."/>
            <person name="Arai W."/>
            <person name="Tsubouchi T."/>
            <person name="Morono Y."/>
            <person name="Uchiyama I."/>
            <person name="Ito T."/>
            <person name="Fujiyama A."/>
            <person name="Inagaki F."/>
            <person name="Takami H."/>
        </authorList>
    </citation>
    <scope>NUCLEOTIDE SEQUENCE</scope>
    <source>
        <strain evidence="1">Expedition CK06-06</strain>
    </source>
</reference>
<evidence type="ECO:0000313" key="1">
    <source>
        <dbReference type="EMBL" id="GAG03662.1"/>
    </source>
</evidence>
<dbReference type="EMBL" id="BARS01022757">
    <property type="protein sequence ID" value="GAG03662.1"/>
    <property type="molecule type" value="Genomic_DNA"/>
</dbReference>
<name>X0UWU9_9ZZZZ</name>
<accession>X0UWU9</accession>
<evidence type="ECO:0008006" key="2">
    <source>
        <dbReference type="Google" id="ProtNLM"/>
    </source>
</evidence>
<organism evidence="1">
    <name type="scientific">marine sediment metagenome</name>
    <dbReference type="NCBI Taxonomy" id="412755"/>
    <lineage>
        <taxon>unclassified sequences</taxon>
        <taxon>metagenomes</taxon>
        <taxon>ecological metagenomes</taxon>
    </lineage>
</organism>
<gene>
    <name evidence="1" type="ORF">S01H1_36333</name>
</gene>